<dbReference type="Pfam" id="PF02613">
    <property type="entry name" value="Nitrate_red_del"/>
    <property type="match status" value="1"/>
</dbReference>
<dbReference type="GO" id="GO:0051131">
    <property type="term" value="P:chaperone-mediated protein complex assembly"/>
    <property type="evidence" value="ECO:0007669"/>
    <property type="project" value="InterPro"/>
</dbReference>
<keyword evidence="1" id="KW-0534">Nitrate assimilation</keyword>
<dbReference type="InterPro" id="IPR036411">
    <property type="entry name" value="TorD-like_sf"/>
</dbReference>
<feature type="region of interest" description="Disordered" evidence="2">
    <location>
        <begin position="204"/>
        <end position="229"/>
    </location>
</feature>
<dbReference type="InterPro" id="IPR020945">
    <property type="entry name" value="DMSO/NO3_reduct_chaperone"/>
</dbReference>
<dbReference type="SUPFAM" id="SSF89155">
    <property type="entry name" value="TorD-like"/>
    <property type="match status" value="1"/>
</dbReference>
<sequence>MQTLKVIAALLHYPDAALQRHVDEILEALDAEALVTGESRRRIGALAAELRDSDLLDVQSRYVETFDRGRARSLYLFEHVHGESRDRGAAMVDLQLAYRAAGFEIAVSELPDYVPLFLEFCASLPDGEALAWLEEVGHLIQLLHARLAERESPYAVLLEPLLAFAAVEADESVRERVAAEPRDDTPEALDAVWMEAPVTFGPEGGCGAAAGRKGGAQPVQWGAPRSGTA</sequence>
<evidence type="ECO:0000256" key="2">
    <source>
        <dbReference type="SAM" id="MobiDB-lite"/>
    </source>
</evidence>
<dbReference type="InterPro" id="IPR003765">
    <property type="entry name" value="NO3_reductase_chaperone_NarJ"/>
</dbReference>
<reference evidence="3" key="1">
    <citation type="submission" date="2019-06" db="EMBL/GenBank/DDBJ databases">
        <authorList>
            <person name="Murdoch R.W."/>
            <person name="Fathepure B."/>
        </authorList>
    </citation>
    <scope>NUCLEOTIDE SEQUENCE</scope>
</reference>
<evidence type="ECO:0000313" key="3">
    <source>
        <dbReference type="EMBL" id="QEA03857.1"/>
    </source>
</evidence>
<dbReference type="GO" id="GO:0042128">
    <property type="term" value="P:nitrate assimilation"/>
    <property type="evidence" value="ECO:0007669"/>
    <property type="project" value="UniProtKB-KW"/>
</dbReference>
<dbReference type="EMBL" id="MN079076">
    <property type="protein sequence ID" value="QEA03857.1"/>
    <property type="molecule type" value="Genomic_DNA"/>
</dbReference>
<organism evidence="3">
    <name type="scientific">uncultured organism</name>
    <dbReference type="NCBI Taxonomy" id="155900"/>
    <lineage>
        <taxon>unclassified sequences</taxon>
        <taxon>environmental samples</taxon>
    </lineage>
</organism>
<proteinExistence type="predicted"/>
<dbReference type="PANTHER" id="PTHR43680">
    <property type="entry name" value="NITRATE REDUCTASE MOLYBDENUM COFACTOR ASSEMBLY CHAPERONE"/>
    <property type="match status" value="1"/>
</dbReference>
<accession>A0A5B8RB04</accession>
<dbReference type="PANTHER" id="PTHR43680:SF2">
    <property type="entry name" value="NITRATE REDUCTASE MOLYBDENUM COFACTOR ASSEMBLY CHAPERONE NARJ"/>
    <property type="match status" value="1"/>
</dbReference>
<protein>
    <submittedName>
        <fullName evidence="3">Nitrate reductase molybdenum cofactor assembly chaperone NarJ</fullName>
    </submittedName>
</protein>
<evidence type="ECO:0000256" key="1">
    <source>
        <dbReference type="ARBA" id="ARBA00023063"/>
    </source>
</evidence>
<dbReference type="NCBIfam" id="TIGR00684">
    <property type="entry name" value="narJ"/>
    <property type="match status" value="1"/>
</dbReference>
<feature type="compositionally biased region" description="Gly residues" evidence="2">
    <location>
        <begin position="204"/>
        <end position="214"/>
    </location>
</feature>
<dbReference type="GO" id="GO:0051082">
    <property type="term" value="F:unfolded protein binding"/>
    <property type="evidence" value="ECO:0007669"/>
    <property type="project" value="InterPro"/>
</dbReference>
<gene>
    <name evidence="3" type="primary">narJ</name>
    <name evidence="3" type="ORF">KBTEX_00157</name>
</gene>
<dbReference type="AlphaFoldDB" id="A0A5B8RB04"/>
<dbReference type="GO" id="GO:0016530">
    <property type="term" value="F:metallochaperone activity"/>
    <property type="evidence" value="ECO:0007669"/>
    <property type="project" value="TreeGrafter"/>
</dbReference>
<name>A0A5B8RB04_9ZZZZ</name>
<dbReference type="Gene3D" id="1.10.3480.10">
    <property type="entry name" value="TorD-like"/>
    <property type="match status" value="1"/>
</dbReference>